<dbReference type="Proteomes" id="UP000256919">
    <property type="component" value="Unassembled WGS sequence"/>
</dbReference>
<feature type="domain" description="DUF6923" evidence="2">
    <location>
        <begin position="649"/>
        <end position="821"/>
    </location>
</feature>
<reference evidence="3 4" key="1">
    <citation type="submission" date="2018-07" db="EMBL/GenBank/DDBJ databases">
        <title>Genomic Encyclopedia of Type Strains, Phase III (KMG-III): the genomes of soil and plant-associated and newly described type strains.</title>
        <authorList>
            <person name="Whitman W."/>
        </authorList>
    </citation>
    <scope>NUCLEOTIDE SEQUENCE [LARGE SCALE GENOMIC DNA]</scope>
    <source>
        <strain evidence="3 4">CECT 7948</strain>
    </source>
</reference>
<dbReference type="Pfam" id="PF19081">
    <property type="entry name" value="Ig_7"/>
    <property type="match status" value="2"/>
</dbReference>
<dbReference type="EMBL" id="QREI01000002">
    <property type="protein sequence ID" value="REE25570.1"/>
    <property type="molecule type" value="Genomic_DNA"/>
</dbReference>
<evidence type="ECO:0000259" key="2">
    <source>
        <dbReference type="Pfam" id="PF21959"/>
    </source>
</evidence>
<feature type="domain" description="Ig-like" evidence="1">
    <location>
        <begin position="957"/>
        <end position="1031"/>
    </location>
</feature>
<name>A0A3D9N3D4_9FLAO</name>
<organism evidence="3 4">
    <name type="scientific">Winogradskyella pacifica</name>
    <dbReference type="NCBI Taxonomy" id="664642"/>
    <lineage>
        <taxon>Bacteria</taxon>
        <taxon>Pseudomonadati</taxon>
        <taxon>Bacteroidota</taxon>
        <taxon>Flavobacteriia</taxon>
        <taxon>Flavobacteriales</taxon>
        <taxon>Flavobacteriaceae</taxon>
        <taxon>Winogradskyella</taxon>
    </lineage>
</organism>
<dbReference type="InterPro" id="IPR054215">
    <property type="entry name" value="DUF6923"/>
</dbReference>
<dbReference type="Pfam" id="PF13585">
    <property type="entry name" value="CHU_C"/>
    <property type="match status" value="1"/>
</dbReference>
<accession>A0A3D9N3D4</accession>
<evidence type="ECO:0000313" key="4">
    <source>
        <dbReference type="Proteomes" id="UP000256919"/>
    </source>
</evidence>
<dbReference type="OrthoDB" id="599464at2"/>
<proteinExistence type="predicted"/>
<dbReference type="SUPFAM" id="SSF63825">
    <property type="entry name" value="YWTD domain"/>
    <property type="match status" value="2"/>
</dbReference>
<dbReference type="RefSeq" id="WP_115808564.1">
    <property type="nucleotide sequence ID" value="NZ_QREI01000002.1"/>
</dbReference>
<evidence type="ECO:0000313" key="3">
    <source>
        <dbReference type="EMBL" id="REE25570.1"/>
    </source>
</evidence>
<keyword evidence="4" id="KW-1185">Reference proteome</keyword>
<gene>
    <name evidence="3" type="ORF">DFQ09_102160</name>
</gene>
<sequence length="1818" mass="193865">MKHLYYPKSKTPRKPLMSLVFIMTLVMVNFYSFGQTLKTTNNKGLKTQQVPSEIFSSQNEPFLLHKSSNYTDLQKASIGQANVAFNCDDGFGYILTNVSSPNGNVTGLYSFDLSTNTLALIKDPIIAETNTSQFINAIGYNIVDNYLYGILSGSSKVVKIDRNGDIELLDITGFSGSNYASGDIDENGILYLYGSSKFVAINLNPASSDYLVANTVLQHSNSVNDMAFSPVNNKLYMLTSSGSRSLYEFDPVTNTITNLGNVSGLQSESSNSFGTAYMDALGNMYVANNSSGNTYKIATPHLGGTTATFYSNLPGVSPGDGARCPSQPTKPVAIADDICVTSDISNITLNVAENDSEGTYAIDQNSVQLIDPNTSLPANSVTISGQGTFTLGSNGDVTFEALASFTGVSIEYTILDVIGFTSTPGVITINLNDTAAPTGATTQEFCEDENATVADLDATGNNIIWYADANSTTPLNSDATLSDGDIYYASQTSSEGCESTERLAVTVNYSTEIALVSQQETSCTVVNGTLYTIEATFTGTAPFTASGDGQPGTFTDNNDGTTTWVSSPIESIIETYNVTIQDNCGSLTLTGASPAECLNTPFDCDDGFAYIIVNERNGEGDFVSGLYSYDLATHAQTLIKAPLITDASTSQFVNGIGYNVLDNNIYGIQQNTNNIVKIDASANVEFLPIVGPFTVGDYSSGDINANGILFLHGESKFVAIDLNPSSPNYLTSTTLLNYPVSVNDIVVSPADGNIYMVTSTSNRKLLRFNVTSNTIDDLGLVTGLSSETTNAFGTAYMDALGNMYIANNASGNIYRIALPHTGNLVATNHGDLIDIEPGDGARCPSQLIAPVAVSDSICVTSDEIAAEIEINVLDNDSAGTYNLDITGVQFIDPITSLPTSTVTITGQGTFTVSVDGVVSFEAVSGFSGTSVDYIITDIIGTPSMPASITVSLNTTDAPTGDASQEFCESSNPTVADLNVTGETIQWYATETETSPIDATEALIDGNTYYATQTSAEGCESLERLAVIVSINADVTLETTEVTLCSDDNTTYTIVATFTGSAPFTAIGIGQPGTWVANVNDTFTWTSDAIPADQPYNVDIQDENSCNTITLSGEAAICCEFIVSCPTFEETTVACYGELPTETTYSIEEFEALGNADGIIGDDACGIIEITAQNSANQNTCNQTITRTYTVTSYEDTNGNGVRDNNETTVLNSTECTQIITLNDTIDPTFTVPEDITVECDYDSTDLYITGFVSDEADNCSTDLKASFTDSIEDGSCPGSYVILRTWSLSDSCDNTTTKLQTITVQDTTAPTFTGPADITIECDVDITDVSITGDVTDIIDNCAVDLEATYTDSIEEGTCPGASVITRTWTLADDCDNTTIHIQTITVQDTTAPTFSVPADITTECDVDVTDLSITGDVTDETDNCATNLEAVFTDSIADGSCPSSSIITRTWSLTDECDNTTTFVQTITVQDTTAPTFNETLPVDIDAECDAVPTAETLTATDNCGTAEVTFSEEITNGSCMGYYIIERTWTTTDDCGNDAVHTQFINVQDTTAPTVVTAFDETLTVLCDNIPEVPSLVFEDSCSNDIDVSFNEESTQINNSENYDIIRTWTVTDDCGNEALFTQTVTVELTNTMQATDANRCILDSEFNLFDLLSGDFNENGTWSVVSGNATVNGSLFDPSSAEVGEYTFMYSIADAACPADIELNVTLDDDCVVLACGEDDVVISKTVTANGDAYNETFTVTGIEDCGFVIELQIFNRWGAEIYKSNNYLNDWRGEAHSSSIGSSGKVPTGTYYYIINLKNSGLEPIAGPIYVATN</sequence>
<comment type="caution">
    <text evidence="3">The sequence shown here is derived from an EMBL/GenBank/DDBJ whole genome shotgun (WGS) entry which is preliminary data.</text>
</comment>
<dbReference type="Pfam" id="PF21959">
    <property type="entry name" value="DUF6923"/>
    <property type="match status" value="2"/>
</dbReference>
<feature type="domain" description="Ig-like" evidence="1">
    <location>
        <begin position="435"/>
        <end position="508"/>
    </location>
</feature>
<dbReference type="InterPro" id="IPR044023">
    <property type="entry name" value="Ig_7"/>
</dbReference>
<evidence type="ECO:0000259" key="1">
    <source>
        <dbReference type="Pfam" id="PF19081"/>
    </source>
</evidence>
<protein>
    <submittedName>
        <fullName evidence="3">Gliding motility-associated-like protein</fullName>
    </submittedName>
</protein>
<feature type="domain" description="DUF6923" evidence="2">
    <location>
        <begin position="101"/>
        <end position="325"/>
    </location>
</feature>